<reference evidence="1 2" key="1">
    <citation type="submission" date="2023-03" db="EMBL/GenBank/DDBJ databases">
        <title>Complete genome of Arcanobacterium canis strain DSM 25104 isolated in 2010 from a canine otitis externa in Germany.</title>
        <authorList>
            <person name="Borowiak M."/>
            <person name="Kreitlow A."/>
            <person name="Malorny B."/>
            <person name="Laemmler C."/>
            <person name="Prenger-Berninghoff E."/>
            <person name="Ploetz M."/>
            <person name="Abdulmawjood A."/>
        </authorList>
    </citation>
    <scope>NUCLEOTIDE SEQUENCE [LARGE SCALE GENOMIC DNA]</scope>
    <source>
        <strain evidence="1 2">DSM 25104</strain>
    </source>
</reference>
<evidence type="ECO:0000313" key="1">
    <source>
        <dbReference type="EMBL" id="WFM83529.1"/>
    </source>
</evidence>
<protein>
    <submittedName>
        <fullName evidence="1">Uncharacterized protein</fullName>
    </submittedName>
</protein>
<dbReference type="Proteomes" id="UP001215216">
    <property type="component" value="Chromosome"/>
</dbReference>
<organism evidence="1 2">
    <name type="scientific">Arcanobacterium canis</name>
    <dbReference type="NCBI Taxonomy" id="999183"/>
    <lineage>
        <taxon>Bacteria</taxon>
        <taxon>Bacillati</taxon>
        <taxon>Actinomycetota</taxon>
        <taxon>Actinomycetes</taxon>
        <taxon>Actinomycetales</taxon>
        <taxon>Actinomycetaceae</taxon>
        <taxon>Arcanobacterium</taxon>
    </lineage>
</organism>
<dbReference type="RefSeq" id="WP_278012924.1">
    <property type="nucleotide sequence ID" value="NZ_CP121208.1"/>
</dbReference>
<evidence type="ECO:0000313" key="2">
    <source>
        <dbReference type="Proteomes" id="UP001215216"/>
    </source>
</evidence>
<name>A0ABY8FYD5_9ACTO</name>
<proteinExistence type="predicted"/>
<sequence length="488" mass="52918">MFTYLLPVSDSQADSYLNEGYELCGGYAVDANDGRRVSTPADLIDLCSVRFPGTPFADNKAIHYLEIPSDPFVQTRVAAGPLTDGAFQGGVVDHAPFDGSGVAKANGIETSLLLVDPTRIPIGSKLYRLDVNGQRTLLGVYHGIAWGWENVATGSFKAGIPSQFIGAVVTREWGSVPADVEVSEAGEPVSVTLVSPSEPEAEDGFEELESGMWAKRIAYEDDLDVHTDLIMGKLSGIPVRAIRGIITPEDNFAFQVVSLLTDAPYCEGASFQRGTTGWFAAVAEIEAIENQIRQQARPAGWDMRDRPAVTVSEENGVDINNEEWLLQSATALIVATAPPTWKEEWVRAQLVGSSTIWDGMALLDEDRGARLRVVPTAALLYMRRLKEVYAAAGKPAFLQIVIQVANDGNANLNLNSASEPEFATQVDPREWIAELAAFTHTDEVLEWMLPLAGVQKLEELELPSVTPEQLRTDDLAGGITRAADTSEK</sequence>
<accession>A0ABY8FYD5</accession>
<gene>
    <name evidence="1" type="ORF">P7079_00670</name>
</gene>
<keyword evidence="2" id="KW-1185">Reference proteome</keyword>
<dbReference type="EMBL" id="CP121208">
    <property type="protein sequence ID" value="WFM83529.1"/>
    <property type="molecule type" value="Genomic_DNA"/>
</dbReference>